<reference evidence="3 4" key="1">
    <citation type="journal article" date="2014" name="Int. J. Syst. Evol. Microbiol.">
        <title>Complete genome sequence of Corynebacterium casei LMG S-19264T (=DSM 44701T), isolated from a smear-ripened cheese.</title>
        <authorList>
            <consortium name="US DOE Joint Genome Institute (JGI-PGF)"/>
            <person name="Walter F."/>
            <person name="Albersmeier A."/>
            <person name="Kalinowski J."/>
            <person name="Ruckert C."/>
        </authorList>
    </citation>
    <scope>NUCLEOTIDE SEQUENCE [LARGE SCALE GENOMIC DNA]</scope>
    <source>
        <strain evidence="3 4">IBRC-M 10912</strain>
    </source>
</reference>
<evidence type="ECO:0000256" key="1">
    <source>
        <dbReference type="SAM" id="MobiDB-lite"/>
    </source>
</evidence>
<feature type="compositionally biased region" description="Gly residues" evidence="1">
    <location>
        <begin position="149"/>
        <end position="160"/>
    </location>
</feature>
<dbReference type="GeneID" id="71854750"/>
<feature type="transmembrane region" description="Helical" evidence="2">
    <location>
        <begin position="172"/>
        <end position="195"/>
    </location>
</feature>
<gene>
    <name evidence="3" type="ORF">ACFOZ7_05595</name>
</gene>
<evidence type="ECO:0000313" key="3">
    <source>
        <dbReference type="EMBL" id="MFC4246470.1"/>
    </source>
</evidence>
<feature type="region of interest" description="Disordered" evidence="1">
    <location>
        <begin position="126"/>
        <end position="160"/>
    </location>
</feature>
<keyword evidence="2" id="KW-0812">Transmembrane</keyword>
<feature type="compositionally biased region" description="Acidic residues" evidence="1">
    <location>
        <begin position="43"/>
        <end position="52"/>
    </location>
</feature>
<evidence type="ECO:0000256" key="2">
    <source>
        <dbReference type="SAM" id="Phobius"/>
    </source>
</evidence>
<sequence length="216" mass="22482">MSSAKLDSGGGGGRSSSGGLAQFNSARAARKAYFSGSNGNGDGDGDDQDDGDAPAWTEWVRVDRVAEWYIYGREHNTEDRVQFHITGTASDGRRIFLDTDGTVVDNIVVMDSMDEVNAALEAYFQRDEDGDVPDDDKPTGSDPGPGPAAPGGTGPGGPSSAGGIPLVRSLPIVGNFGTIGQAIVVILIVFAVYYYRNDGDLSELPIVGSQFGGESA</sequence>
<keyword evidence="2" id="KW-1133">Transmembrane helix</keyword>
<accession>A0ABD5NXI6</accession>
<keyword evidence="2" id="KW-0472">Membrane</keyword>
<name>A0ABD5NXI6_9EURY</name>
<feature type="region of interest" description="Disordered" evidence="1">
    <location>
        <begin position="1"/>
        <end position="21"/>
    </location>
</feature>
<dbReference type="EMBL" id="JBHSDJ010000013">
    <property type="protein sequence ID" value="MFC4246470.1"/>
    <property type="molecule type" value="Genomic_DNA"/>
</dbReference>
<organism evidence="3 4">
    <name type="scientific">Natribaculum luteum</name>
    <dbReference type="NCBI Taxonomy" id="1586232"/>
    <lineage>
        <taxon>Archaea</taxon>
        <taxon>Methanobacteriati</taxon>
        <taxon>Methanobacteriota</taxon>
        <taxon>Stenosarchaea group</taxon>
        <taxon>Halobacteria</taxon>
        <taxon>Halobacteriales</taxon>
        <taxon>Natrialbaceae</taxon>
        <taxon>Natribaculum</taxon>
    </lineage>
</organism>
<feature type="region of interest" description="Disordered" evidence="1">
    <location>
        <begin position="34"/>
        <end position="53"/>
    </location>
</feature>
<evidence type="ECO:0000313" key="4">
    <source>
        <dbReference type="Proteomes" id="UP001595821"/>
    </source>
</evidence>
<dbReference type="Proteomes" id="UP001595821">
    <property type="component" value="Unassembled WGS sequence"/>
</dbReference>
<comment type="caution">
    <text evidence="3">The sequence shown here is derived from an EMBL/GenBank/DDBJ whole genome shotgun (WGS) entry which is preliminary data.</text>
</comment>
<dbReference type="AlphaFoldDB" id="A0ABD5NXI6"/>
<protein>
    <submittedName>
        <fullName evidence="3">Uncharacterized protein</fullName>
    </submittedName>
</protein>
<dbReference type="RefSeq" id="WP_246966984.1">
    <property type="nucleotide sequence ID" value="NZ_CP095397.1"/>
</dbReference>
<proteinExistence type="predicted"/>